<accession>A0A8S4QE21</accession>
<protein>
    <submittedName>
        <fullName evidence="1">Jg378 protein</fullName>
    </submittedName>
</protein>
<name>A0A8S4QE21_9NEOP</name>
<proteinExistence type="predicted"/>
<comment type="caution">
    <text evidence="1">The sequence shown here is derived from an EMBL/GenBank/DDBJ whole genome shotgun (WGS) entry which is preliminary data.</text>
</comment>
<evidence type="ECO:0000313" key="2">
    <source>
        <dbReference type="Proteomes" id="UP000838756"/>
    </source>
</evidence>
<organism evidence="1 2">
    <name type="scientific">Pararge aegeria aegeria</name>
    <dbReference type="NCBI Taxonomy" id="348720"/>
    <lineage>
        <taxon>Eukaryota</taxon>
        <taxon>Metazoa</taxon>
        <taxon>Ecdysozoa</taxon>
        <taxon>Arthropoda</taxon>
        <taxon>Hexapoda</taxon>
        <taxon>Insecta</taxon>
        <taxon>Pterygota</taxon>
        <taxon>Neoptera</taxon>
        <taxon>Endopterygota</taxon>
        <taxon>Lepidoptera</taxon>
        <taxon>Glossata</taxon>
        <taxon>Ditrysia</taxon>
        <taxon>Papilionoidea</taxon>
        <taxon>Nymphalidae</taxon>
        <taxon>Satyrinae</taxon>
        <taxon>Satyrini</taxon>
        <taxon>Parargina</taxon>
        <taxon>Pararge</taxon>
    </lineage>
</organism>
<dbReference type="EMBL" id="CAKXAJ010004570">
    <property type="protein sequence ID" value="CAH2208804.1"/>
    <property type="molecule type" value="Genomic_DNA"/>
</dbReference>
<evidence type="ECO:0000313" key="1">
    <source>
        <dbReference type="EMBL" id="CAH2208804.1"/>
    </source>
</evidence>
<dbReference type="Proteomes" id="UP000838756">
    <property type="component" value="Unassembled WGS sequence"/>
</dbReference>
<gene>
    <name evidence="1" type="primary">jg378</name>
    <name evidence="1" type="ORF">PAEG_LOCUS1322</name>
</gene>
<feature type="non-terminal residue" evidence="1">
    <location>
        <position position="1"/>
    </location>
</feature>
<keyword evidence="2" id="KW-1185">Reference proteome</keyword>
<dbReference type="OrthoDB" id="6777429at2759"/>
<sequence length="66" mass="7549">LSMKPPMKVDKSVKESGDTARLHKKFERKLSALVNKVTPPYMIDTMQDVIIESSRCLSEYFVSKSE</sequence>
<dbReference type="AlphaFoldDB" id="A0A8S4QE21"/>
<reference evidence="1" key="1">
    <citation type="submission" date="2022-03" db="EMBL/GenBank/DDBJ databases">
        <authorList>
            <person name="Lindestad O."/>
        </authorList>
    </citation>
    <scope>NUCLEOTIDE SEQUENCE</scope>
</reference>